<accession>A0ABM0JA59</accession>
<protein>
    <submittedName>
        <fullName evidence="2">Uncharacterized protein LOC101854608</fullName>
    </submittedName>
</protein>
<name>A0ABM0JA59_APLCA</name>
<proteinExistence type="predicted"/>
<sequence>MDLSYHLPPTFSRKPSNPILDGYTNHLMKEKLMGAKSSTANAASTETKKNKKISDVVTARDLEDRSRSLVQKTGKSLTCLLGEAMKLNPDRHEMEWCSNLITLWNSYIRCTKNPGHFNFIPVYQFGLGHLPASCRDRRMVAYIRALSRFTVRILTRHTSIHRPSYFPCGNMRGTDKLRLATGFAWIPGKITDMPCPIENCPYNRRSHRVYGHIRIMTNKHVVYDQFEAAQTRAQFFYDNANNSRGLPVVQCISLDYSIMDSDMAYLNCITHDSNLCAILQEEMEELKTTYNSIPLDIWQSCEDLSVVISHPHGMAKTVSVGSHHSFDVTPTRAHAHYYSSATCPGSSGAPVFYVSRREKGAHPMWIPAIHSFHCNILQMNCGFK</sequence>
<organism evidence="1 2">
    <name type="scientific">Aplysia californica</name>
    <name type="common">California sea hare</name>
    <dbReference type="NCBI Taxonomy" id="6500"/>
    <lineage>
        <taxon>Eukaryota</taxon>
        <taxon>Metazoa</taxon>
        <taxon>Spiralia</taxon>
        <taxon>Lophotrochozoa</taxon>
        <taxon>Mollusca</taxon>
        <taxon>Gastropoda</taxon>
        <taxon>Heterobranchia</taxon>
        <taxon>Euthyneura</taxon>
        <taxon>Tectipleura</taxon>
        <taxon>Aplysiida</taxon>
        <taxon>Aplysioidea</taxon>
        <taxon>Aplysiidae</taxon>
        <taxon>Aplysia</taxon>
    </lineage>
</organism>
<dbReference type="Gene3D" id="2.40.10.10">
    <property type="entry name" value="Trypsin-like serine proteases"/>
    <property type="match status" value="2"/>
</dbReference>
<reference evidence="2" key="1">
    <citation type="submission" date="2025-08" db="UniProtKB">
        <authorList>
            <consortium name="RefSeq"/>
        </authorList>
    </citation>
    <scope>IDENTIFICATION</scope>
</reference>
<evidence type="ECO:0000313" key="2">
    <source>
        <dbReference type="RefSeq" id="XP_005088959.2"/>
    </source>
</evidence>
<keyword evidence="1" id="KW-1185">Reference proteome</keyword>
<dbReference type="InterPro" id="IPR009003">
    <property type="entry name" value="Peptidase_S1_PA"/>
</dbReference>
<dbReference type="SUPFAM" id="SSF50494">
    <property type="entry name" value="Trypsin-like serine proteases"/>
    <property type="match status" value="1"/>
</dbReference>
<dbReference type="Proteomes" id="UP000694888">
    <property type="component" value="Unplaced"/>
</dbReference>
<gene>
    <name evidence="2" type="primary">LOC101854608</name>
</gene>
<dbReference type="InterPro" id="IPR043504">
    <property type="entry name" value="Peptidase_S1_PA_chymotrypsin"/>
</dbReference>
<dbReference type="RefSeq" id="XP_005088959.2">
    <property type="nucleotide sequence ID" value="XM_005088902.3"/>
</dbReference>
<evidence type="ECO:0000313" key="1">
    <source>
        <dbReference type="Proteomes" id="UP000694888"/>
    </source>
</evidence>
<dbReference type="GeneID" id="101854608"/>